<protein>
    <submittedName>
        <fullName evidence="2">Uncharacterized protein</fullName>
    </submittedName>
</protein>
<feature type="transmembrane region" description="Helical" evidence="1">
    <location>
        <begin position="131"/>
        <end position="153"/>
    </location>
</feature>
<evidence type="ECO:0000313" key="2">
    <source>
        <dbReference type="EMBL" id="HAN23529.1"/>
    </source>
</evidence>
<dbReference type="AlphaFoldDB" id="A0A3C1KA32"/>
<feature type="transmembrane region" description="Helical" evidence="1">
    <location>
        <begin position="6"/>
        <end position="26"/>
    </location>
</feature>
<proteinExistence type="predicted"/>
<reference evidence="2 3" key="1">
    <citation type="journal article" date="2018" name="Nat. Biotechnol.">
        <title>A standardized bacterial taxonomy based on genome phylogeny substantially revises the tree of life.</title>
        <authorList>
            <person name="Parks D.H."/>
            <person name="Chuvochina M."/>
            <person name="Waite D.W."/>
            <person name="Rinke C."/>
            <person name="Skarshewski A."/>
            <person name="Chaumeil P.A."/>
            <person name="Hugenholtz P."/>
        </authorList>
    </citation>
    <scope>NUCLEOTIDE SEQUENCE [LARGE SCALE GENOMIC DNA]</scope>
    <source>
        <strain evidence="2">UBA9152</strain>
    </source>
</reference>
<dbReference type="Proteomes" id="UP000257479">
    <property type="component" value="Unassembled WGS sequence"/>
</dbReference>
<dbReference type="EMBL" id="DMNG01000047">
    <property type="protein sequence ID" value="HAN23529.1"/>
    <property type="molecule type" value="Genomic_DNA"/>
</dbReference>
<name>A0A3C1KA32_9MICO</name>
<keyword evidence="1" id="KW-0812">Transmembrane</keyword>
<evidence type="ECO:0000256" key="1">
    <source>
        <dbReference type="SAM" id="Phobius"/>
    </source>
</evidence>
<organism evidence="2 3">
    <name type="scientific">Microbacterium ginsengisoli</name>
    <dbReference type="NCBI Taxonomy" id="400772"/>
    <lineage>
        <taxon>Bacteria</taxon>
        <taxon>Bacillati</taxon>
        <taxon>Actinomycetota</taxon>
        <taxon>Actinomycetes</taxon>
        <taxon>Micrococcales</taxon>
        <taxon>Microbacteriaceae</taxon>
        <taxon>Microbacterium</taxon>
    </lineage>
</organism>
<keyword evidence="1" id="KW-1133">Transmembrane helix</keyword>
<comment type="caution">
    <text evidence="2">The sequence shown here is derived from an EMBL/GenBank/DDBJ whole genome shotgun (WGS) entry which is preliminary data.</text>
</comment>
<keyword evidence="1" id="KW-0472">Membrane</keyword>
<accession>A0A3C1KA32</accession>
<feature type="transmembrane region" description="Helical" evidence="1">
    <location>
        <begin position="99"/>
        <end position="125"/>
    </location>
</feature>
<gene>
    <name evidence="2" type="ORF">DCP95_03030</name>
</gene>
<evidence type="ECO:0000313" key="3">
    <source>
        <dbReference type="Proteomes" id="UP000257479"/>
    </source>
</evidence>
<sequence>MGVMATIVVLAVTFAAGFTWGILWPYKWLVEGYALRALLPTNPQLTVNELRAHLRRIEDFDRWSIDRALRPYDPDAPPCPQWQWTPQWRAHLLPGRAASWWLSAASLTMAAACAAVAVVASATIAVRATIVVLWLVPPALLLAAVVLAVVCSIKTRREYEAGYATVVRKVRARVFDVFTAVELIDARSLGIVRAAGALPLSTGFYVGRVRALRQRGDISGE</sequence>